<dbReference type="FunFam" id="3.40.50.1000:FF:000015">
    <property type="entry name" value="CTD small phosphatase-like protein 2"/>
    <property type="match status" value="1"/>
</dbReference>
<keyword evidence="5" id="KW-0378">Hydrolase</keyword>
<accession>A0A6A6KED8</accession>
<keyword evidence="4" id="KW-0158">Chromosome</keyword>
<feature type="compositionally biased region" description="Polar residues" evidence="11">
    <location>
        <begin position="1052"/>
        <end position="1072"/>
    </location>
</feature>
<dbReference type="GO" id="GO:0007129">
    <property type="term" value="P:homologous chromosome pairing at meiosis"/>
    <property type="evidence" value="ECO:0007669"/>
    <property type="project" value="UniProtKB-ARBA"/>
</dbReference>
<dbReference type="SMR" id="A0A6A6KED8"/>
<evidence type="ECO:0000259" key="12">
    <source>
        <dbReference type="PROSITE" id="PS50815"/>
    </source>
</evidence>
<evidence type="ECO:0000256" key="4">
    <source>
        <dbReference type="ARBA" id="ARBA00022454"/>
    </source>
</evidence>
<feature type="compositionally biased region" description="Basic and acidic residues" evidence="11">
    <location>
        <begin position="782"/>
        <end position="796"/>
    </location>
</feature>
<keyword evidence="7" id="KW-0539">Nucleus</keyword>
<dbReference type="PROSITE" id="PS50969">
    <property type="entry name" value="FCP1"/>
    <property type="match status" value="1"/>
</dbReference>
<dbReference type="Pfam" id="PF05755">
    <property type="entry name" value="REF"/>
    <property type="match status" value="2"/>
</dbReference>
<dbReference type="CDD" id="cd07521">
    <property type="entry name" value="HAD_FCP1-like"/>
    <property type="match status" value="1"/>
</dbReference>
<dbReference type="Pfam" id="PF03031">
    <property type="entry name" value="NIF"/>
    <property type="match status" value="1"/>
</dbReference>
<evidence type="ECO:0000256" key="7">
    <source>
        <dbReference type="ARBA" id="ARBA00023242"/>
    </source>
</evidence>
<protein>
    <recommendedName>
        <fullName evidence="16">HORMA domain-containing protein</fullName>
    </recommendedName>
</protein>
<evidence type="ECO:0000259" key="13">
    <source>
        <dbReference type="PROSITE" id="PS50969"/>
    </source>
</evidence>
<dbReference type="PROSITE" id="PS50815">
    <property type="entry name" value="HORMA"/>
    <property type="match status" value="1"/>
</dbReference>
<comment type="similarity">
    <text evidence="3">Belongs to the REF/SRPP family.</text>
</comment>
<dbReference type="Pfam" id="PF02301">
    <property type="entry name" value="HORMA"/>
    <property type="match status" value="1"/>
</dbReference>
<dbReference type="SUPFAM" id="SSF56784">
    <property type="entry name" value="HAD-like"/>
    <property type="match status" value="1"/>
</dbReference>
<dbReference type="InterPro" id="IPR036412">
    <property type="entry name" value="HAD-like_sf"/>
</dbReference>
<reference evidence="14 15" key="1">
    <citation type="journal article" date="2020" name="Mol. Plant">
        <title>The Chromosome-Based Rubber Tree Genome Provides New Insights into Spurge Genome Evolution and Rubber Biosynthesis.</title>
        <authorList>
            <person name="Liu J."/>
            <person name="Shi C."/>
            <person name="Shi C.C."/>
            <person name="Li W."/>
            <person name="Zhang Q.J."/>
            <person name="Zhang Y."/>
            <person name="Li K."/>
            <person name="Lu H.F."/>
            <person name="Shi C."/>
            <person name="Zhu S.T."/>
            <person name="Xiao Z.Y."/>
            <person name="Nan H."/>
            <person name="Yue Y."/>
            <person name="Zhu X.G."/>
            <person name="Wu Y."/>
            <person name="Hong X.N."/>
            <person name="Fan G.Y."/>
            <person name="Tong Y."/>
            <person name="Zhang D."/>
            <person name="Mao C.L."/>
            <person name="Liu Y.L."/>
            <person name="Hao S.J."/>
            <person name="Liu W.Q."/>
            <person name="Lv M.Q."/>
            <person name="Zhang H.B."/>
            <person name="Liu Y."/>
            <person name="Hu-Tang G.R."/>
            <person name="Wang J.P."/>
            <person name="Wang J.H."/>
            <person name="Sun Y.H."/>
            <person name="Ni S.B."/>
            <person name="Chen W.B."/>
            <person name="Zhang X.C."/>
            <person name="Jiao Y.N."/>
            <person name="Eichler E.E."/>
            <person name="Li G.H."/>
            <person name="Liu X."/>
            <person name="Gao L.Z."/>
        </authorList>
    </citation>
    <scope>NUCLEOTIDE SEQUENCE [LARGE SCALE GENOMIC DNA]</scope>
    <source>
        <strain evidence="15">cv. GT1</strain>
        <tissue evidence="14">Leaf</tissue>
    </source>
</reference>
<dbReference type="NCBIfam" id="TIGR02251">
    <property type="entry name" value="HIF-SF_euk"/>
    <property type="match status" value="1"/>
</dbReference>
<evidence type="ECO:0000256" key="11">
    <source>
        <dbReference type="SAM" id="MobiDB-lite"/>
    </source>
</evidence>
<dbReference type="PANTHER" id="PTHR48225:SF7">
    <property type="entry name" value="MEIOSIS-SPECIFIC PROTEIN HOP1"/>
    <property type="match status" value="1"/>
</dbReference>
<sequence>MQTKKRIAGRTTSRELISSRISRTQKKAPDNVQANQKKVTEIITSSARKQKCAGSLQKKNEEPVAATKLNTTYSSGHNETSNAASLCDHEGCNEEPCIFSPAFRVSKIAGGEIANGVNFIKLFQSGDQKLHQEGRTCYSEVDMQDCHGTQNNLESTSGDDEKETCPNYIGDDPNTSSTMFSVDTNTVNSPSNVDSEGAGLSSEVSAIYLAMKNSKLECVDEYDQDCMSTKEDDDYEEYDDFDPYLFIKNLPELSSVVPTFRPMLLPKQTRSCPPITLVLDLDETLVHSTLELCDDADFTFPVNFNLQEHTVYVRCRPYLKDFMEKVSTLFEIIIFTASQSIYAEQLLNVLDPKRKIFRHRVYRESCVFVEGNYLKDLSVLGRDLAHVVIIDNSPQAFGFQVDNGIPIQSWFDDRSDKELLLLIPFLESLVGVEDVRPLIAKKYNLRGKIAAVAYPSLNSNRGDPLESRNLCYNEEDMSKCVIGNAMRYREPKSLLTSDVQQVVAQKVKEAEITEQDSLLLTRNLLRIAIFNISYIRGLFPEKYFNDKSVPALEMKIKKLMPMDAESRRLIDWMEKGVYDALQNKYLKTLLFSVCEAIEGPMIEEYAFSFSYSNSDSQDVSMNINRPGNKKQGGTFKCNSTTEITPNQMRSSACKMIRTLVQLMRTLDRMPEERTILMKLLYYDDVTPADYEPPFFRSCAEEEANNPWTKSPLKMEVGNVNSKHFVLALKVKSVLDPCDDENDDMEEDEVSLGADSLQKDDSFESDSEVNQSQENRYVVAPVEKGRAEEDNDMVHEDDTQDPEEDEQQLARVKEWITIHHLDTVGLNDVLSNFPDISVQSPPPAHPTSSIVDFGFLTQVLTEEIMDKLVKEGVLSKTGTDTYTKDKQKKSDFEFNVVKEETDGPAIPIGNKAPRIDDQMYIRALYHALPLKYVTVAKLQSKLDGEANPTIVRKLIEKMTRDGYLEAKSSRRLGKRVIHSSQTEKKLMEVKKALDNDVMDVDNNQQIIKSNHLEFQKIGSDYRDNSTCGVLHSIGSDLTRMRVISDINHNGSIKSEQTISRTKDLSNTPTSRAENAQPVASRESFAPGNENGRANRTTNYCDEADTVICSRSTQDKRTRKTSTMENEKKNPELKHLGFVRMAAIQMLVCVSNLYDYAKQNSGPLRSTVGTVEKAVTTVVYEGTRKFDNHAPLVAKQAVSQAQSLLQIASQKAQGLVHEASVGGPRAAVRYAARESKHFTLTQSVKVWIKLNQFPVVHRVADMAVPTAAHWSEKYNHLVKDMAQKGYTVFGYVPLVPIDEMPKHISKVKQRRKKTQLHINLILQIRIRRLHLSGGWVCLIQGLGKCDISAWV</sequence>
<evidence type="ECO:0000256" key="8">
    <source>
        <dbReference type="ARBA" id="ARBA00023254"/>
    </source>
</evidence>
<feature type="compositionally biased region" description="Acidic residues" evidence="11">
    <location>
        <begin position="737"/>
        <end position="749"/>
    </location>
</feature>
<dbReference type="EMBL" id="JAAGAX010000017">
    <property type="protein sequence ID" value="KAF2286496.1"/>
    <property type="molecule type" value="Genomic_DNA"/>
</dbReference>
<feature type="region of interest" description="Disordered" evidence="11">
    <location>
        <begin position="148"/>
        <end position="198"/>
    </location>
</feature>
<gene>
    <name evidence="14" type="ORF">GH714_017343</name>
</gene>
<dbReference type="InterPro" id="IPR003511">
    <property type="entry name" value="HORMA_dom"/>
</dbReference>
<evidence type="ECO:0000256" key="2">
    <source>
        <dbReference type="ARBA" id="ARBA00004286"/>
    </source>
</evidence>
<dbReference type="Gene3D" id="3.40.50.1000">
    <property type="entry name" value="HAD superfamily/HAD-like"/>
    <property type="match status" value="1"/>
</dbReference>
<dbReference type="FunFam" id="3.30.900.10:FF:000009">
    <property type="entry name" value="Meiosis-specific protein ASY2"/>
    <property type="match status" value="1"/>
</dbReference>
<dbReference type="InterPro" id="IPR023214">
    <property type="entry name" value="HAD_sf"/>
</dbReference>
<dbReference type="InterPro" id="IPR036570">
    <property type="entry name" value="HORMA_dom_sf"/>
</dbReference>
<proteinExistence type="inferred from homology"/>
<organism evidence="14 15">
    <name type="scientific">Hevea brasiliensis</name>
    <name type="common">Para rubber tree</name>
    <name type="synonym">Siphonia brasiliensis</name>
    <dbReference type="NCBI Taxonomy" id="3981"/>
    <lineage>
        <taxon>Eukaryota</taxon>
        <taxon>Viridiplantae</taxon>
        <taxon>Streptophyta</taxon>
        <taxon>Embryophyta</taxon>
        <taxon>Tracheophyta</taxon>
        <taxon>Spermatophyta</taxon>
        <taxon>Magnoliopsida</taxon>
        <taxon>eudicotyledons</taxon>
        <taxon>Gunneridae</taxon>
        <taxon>Pentapetalae</taxon>
        <taxon>rosids</taxon>
        <taxon>fabids</taxon>
        <taxon>Malpighiales</taxon>
        <taxon>Euphorbiaceae</taxon>
        <taxon>Crotonoideae</taxon>
        <taxon>Micrandreae</taxon>
        <taxon>Hevea</taxon>
    </lineage>
</organism>
<feature type="region of interest" description="Disordered" evidence="11">
    <location>
        <begin position="737"/>
        <end position="805"/>
    </location>
</feature>
<evidence type="ECO:0000256" key="9">
    <source>
        <dbReference type="ARBA" id="ARBA00037324"/>
    </source>
</evidence>
<dbReference type="InterPro" id="IPR051294">
    <property type="entry name" value="HORMA_MeioticProgression"/>
</dbReference>
<evidence type="ECO:0000313" key="14">
    <source>
        <dbReference type="EMBL" id="KAF2286496.1"/>
    </source>
</evidence>
<dbReference type="SUPFAM" id="SSF56019">
    <property type="entry name" value="The spindle assembly checkpoint protein mad2"/>
    <property type="match status" value="1"/>
</dbReference>
<keyword evidence="8" id="KW-0469">Meiosis</keyword>
<feature type="compositionally biased region" description="Polar residues" evidence="11">
    <location>
        <begin position="173"/>
        <end position="194"/>
    </location>
</feature>
<feature type="domain" description="HORMA" evidence="12">
    <location>
        <begin position="515"/>
        <end position="730"/>
    </location>
</feature>
<name>A0A6A6KED8_HEVBR</name>
<evidence type="ECO:0000256" key="3">
    <source>
        <dbReference type="ARBA" id="ARBA00009737"/>
    </source>
</evidence>
<evidence type="ECO:0000256" key="5">
    <source>
        <dbReference type="ARBA" id="ARBA00022801"/>
    </source>
</evidence>
<keyword evidence="6" id="KW-0904">Protein phosphatase</keyword>
<dbReference type="GO" id="GO:0004721">
    <property type="term" value="F:phosphoprotein phosphatase activity"/>
    <property type="evidence" value="ECO:0007669"/>
    <property type="project" value="UniProtKB-KW"/>
</dbReference>
<comment type="subcellular location">
    <subcellularLocation>
        <location evidence="2">Chromosome</location>
    </subcellularLocation>
    <subcellularLocation>
        <location evidence="1">Nucleus</location>
    </subcellularLocation>
</comment>
<dbReference type="PANTHER" id="PTHR48225">
    <property type="entry name" value="HORMA DOMAIN-CONTAINING PROTEIN 1"/>
    <property type="match status" value="1"/>
</dbReference>
<feature type="region of interest" description="Disordered" evidence="11">
    <location>
        <begin position="1052"/>
        <end position="1095"/>
    </location>
</feature>
<dbReference type="GO" id="GO:0000228">
    <property type="term" value="C:nuclear chromosome"/>
    <property type="evidence" value="ECO:0007669"/>
    <property type="project" value="UniProtKB-ARBA"/>
</dbReference>
<evidence type="ECO:0008006" key="16">
    <source>
        <dbReference type="Google" id="ProtNLM"/>
    </source>
</evidence>
<feature type="region of interest" description="Disordered" evidence="11">
    <location>
        <begin position="1"/>
        <end position="36"/>
    </location>
</feature>
<comment type="similarity">
    <text evidence="10">Belongs to the CTDSPL2 family.</text>
</comment>
<dbReference type="InterPro" id="IPR004274">
    <property type="entry name" value="FCP1_dom"/>
</dbReference>
<dbReference type="InterPro" id="IPR011948">
    <property type="entry name" value="Dullard_phosphatase"/>
</dbReference>
<feature type="domain" description="FCP1 homology" evidence="13">
    <location>
        <begin position="270"/>
        <end position="429"/>
    </location>
</feature>
<dbReference type="Gene3D" id="3.30.900.10">
    <property type="entry name" value="HORMA domain"/>
    <property type="match status" value="1"/>
</dbReference>
<comment type="caution">
    <text evidence="14">The sequence shown here is derived from an EMBL/GenBank/DDBJ whole genome shotgun (WGS) entry which is preliminary data.</text>
</comment>
<dbReference type="InterPro" id="IPR008802">
    <property type="entry name" value="REF"/>
</dbReference>
<keyword evidence="15" id="KW-1185">Reference proteome</keyword>
<dbReference type="Proteomes" id="UP000467840">
    <property type="component" value="Chromosome 3"/>
</dbReference>
<comment type="function">
    <text evidence="9">Probable phosphatase.</text>
</comment>
<feature type="compositionally biased region" description="Polar residues" evidence="11">
    <location>
        <begin position="10"/>
        <end position="22"/>
    </location>
</feature>
<evidence type="ECO:0000256" key="10">
    <source>
        <dbReference type="ARBA" id="ARBA00038355"/>
    </source>
</evidence>
<dbReference type="SMART" id="SM00577">
    <property type="entry name" value="CPDc"/>
    <property type="match status" value="1"/>
</dbReference>
<evidence type="ECO:0000256" key="6">
    <source>
        <dbReference type="ARBA" id="ARBA00022912"/>
    </source>
</evidence>
<evidence type="ECO:0000256" key="1">
    <source>
        <dbReference type="ARBA" id="ARBA00004123"/>
    </source>
</evidence>
<evidence type="ECO:0000313" key="15">
    <source>
        <dbReference type="Proteomes" id="UP000467840"/>
    </source>
</evidence>